<dbReference type="PROSITE" id="PS50850">
    <property type="entry name" value="MFS"/>
    <property type="match status" value="1"/>
</dbReference>
<dbReference type="Proteomes" id="UP001212803">
    <property type="component" value="Chromosome"/>
</dbReference>
<evidence type="ECO:0000256" key="1">
    <source>
        <dbReference type="ARBA" id="ARBA00004651"/>
    </source>
</evidence>
<comment type="subcellular location">
    <subcellularLocation>
        <location evidence="1">Cell membrane</location>
        <topology evidence="1">Multi-pass membrane protein</topology>
    </subcellularLocation>
</comment>
<keyword evidence="4 6" id="KW-0472">Membrane</keyword>
<gene>
    <name evidence="8" type="ORF">O0235_07460</name>
</gene>
<protein>
    <submittedName>
        <fullName evidence="8">MFS transporter</fullName>
    </submittedName>
</protein>
<dbReference type="Pfam" id="PF07690">
    <property type="entry name" value="MFS_1"/>
    <property type="match status" value="1"/>
</dbReference>
<feature type="transmembrane region" description="Helical" evidence="6">
    <location>
        <begin position="151"/>
        <end position="170"/>
    </location>
</feature>
<feature type="transmembrane region" description="Helical" evidence="6">
    <location>
        <begin position="332"/>
        <end position="349"/>
    </location>
</feature>
<feature type="transmembrane region" description="Helical" evidence="6">
    <location>
        <begin position="117"/>
        <end position="144"/>
    </location>
</feature>
<feature type="region of interest" description="Disordered" evidence="5">
    <location>
        <begin position="208"/>
        <end position="233"/>
    </location>
</feature>
<accession>A0ABY7MA19</accession>
<keyword evidence="3 6" id="KW-1133">Transmembrane helix</keyword>
<evidence type="ECO:0000313" key="9">
    <source>
        <dbReference type="Proteomes" id="UP001212803"/>
    </source>
</evidence>
<feature type="transmembrane region" description="Helical" evidence="6">
    <location>
        <begin position="22"/>
        <end position="51"/>
    </location>
</feature>
<feature type="transmembrane region" description="Helical" evidence="6">
    <location>
        <begin position="274"/>
        <end position="295"/>
    </location>
</feature>
<reference evidence="8 9" key="1">
    <citation type="journal article" date="2023" name="ISME J.">
        <title>Thermophilic Dehalococcoidia with unusual traits shed light on an unexpected past.</title>
        <authorList>
            <person name="Palmer M."/>
            <person name="Covington J.K."/>
            <person name="Zhou E.M."/>
            <person name="Thomas S.C."/>
            <person name="Habib N."/>
            <person name="Seymour C.O."/>
            <person name="Lai D."/>
            <person name="Johnston J."/>
            <person name="Hashimi A."/>
            <person name="Jiao J.Y."/>
            <person name="Muok A.R."/>
            <person name="Liu L."/>
            <person name="Xian W.D."/>
            <person name="Zhi X.Y."/>
            <person name="Li M.M."/>
            <person name="Silva L.P."/>
            <person name="Bowen B.P."/>
            <person name="Louie K."/>
            <person name="Briegel A."/>
            <person name="Pett-Ridge J."/>
            <person name="Weber P.K."/>
            <person name="Tocheva E.I."/>
            <person name="Woyke T."/>
            <person name="Northen T.R."/>
            <person name="Mayali X."/>
            <person name="Li W.J."/>
            <person name="Hedlund B.P."/>
        </authorList>
    </citation>
    <scope>NUCLEOTIDE SEQUENCE [LARGE SCALE GENOMIC DNA]</scope>
    <source>
        <strain evidence="8 9">YIM 72310</strain>
    </source>
</reference>
<evidence type="ECO:0000256" key="6">
    <source>
        <dbReference type="SAM" id="Phobius"/>
    </source>
</evidence>
<evidence type="ECO:0000256" key="4">
    <source>
        <dbReference type="ARBA" id="ARBA00023136"/>
    </source>
</evidence>
<dbReference type="RefSeq" id="WP_270057916.1">
    <property type="nucleotide sequence ID" value="NZ_CP115149.1"/>
</dbReference>
<sequence>MADAAPGALAGRRVRRPARVFYGWWIVAVGGALQALQAALLGQAYGAYVVLLREEFGWSKTLLSAASSLREAESGILGPVHGTLLDRFGPRTIASIGVVLLGIGFMLFSRVQDPLQFYGAFLVMSVGASMSGYFTATFAAVHWFERRRATAISLTSAGFAIGGMCVPLTVLALESFGWRTTAFLSGVLIIAAGLPLAQLYRHHPRDLGLEPDGEPPARPVRDPADPPPAPASRDFTLGEALRTPAFWLIAFGHASALFVVSSMAVHLVSHLREALGYTLGQASAVVLALTFTFMVGNLTGGFIGDRVNKRAFLVTCMAMHCTGLLILSHAVATWMVAAFVVIHGLAWGWRGPQMSAIRADYFGRAAFGKIMGVSAMVIITGTVFGPLIAGALYDRTGNYRLGFDVLALIALSGSVFFLLARRPSPPLDRQHGR</sequence>
<dbReference type="InterPro" id="IPR011701">
    <property type="entry name" value="MFS"/>
</dbReference>
<evidence type="ECO:0000256" key="3">
    <source>
        <dbReference type="ARBA" id="ARBA00022989"/>
    </source>
</evidence>
<keyword evidence="2 6" id="KW-0812">Transmembrane</keyword>
<feature type="transmembrane region" description="Helical" evidence="6">
    <location>
        <begin position="370"/>
        <end position="393"/>
    </location>
</feature>
<feature type="transmembrane region" description="Helical" evidence="6">
    <location>
        <begin position="93"/>
        <end position="111"/>
    </location>
</feature>
<organism evidence="8 9">
    <name type="scientific">Tepidiforma flava</name>
    <dbReference type="NCBI Taxonomy" id="3004094"/>
    <lineage>
        <taxon>Bacteria</taxon>
        <taxon>Bacillati</taxon>
        <taxon>Chloroflexota</taxon>
        <taxon>Tepidiformia</taxon>
        <taxon>Tepidiformales</taxon>
        <taxon>Tepidiformaceae</taxon>
        <taxon>Tepidiforma</taxon>
    </lineage>
</organism>
<dbReference type="InterPro" id="IPR036259">
    <property type="entry name" value="MFS_trans_sf"/>
</dbReference>
<evidence type="ECO:0000256" key="2">
    <source>
        <dbReference type="ARBA" id="ARBA00022692"/>
    </source>
</evidence>
<feature type="transmembrane region" description="Helical" evidence="6">
    <location>
        <begin position="176"/>
        <end position="197"/>
    </location>
</feature>
<evidence type="ECO:0000313" key="8">
    <source>
        <dbReference type="EMBL" id="WBL37403.1"/>
    </source>
</evidence>
<dbReference type="InterPro" id="IPR020846">
    <property type="entry name" value="MFS_dom"/>
</dbReference>
<dbReference type="InterPro" id="IPR050327">
    <property type="entry name" value="Proton-linked_MCT"/>
</dbReference>
<feature type="transmembrane region" description="Helical" evidence="6">
    <location>
        <begin position="399"/>
        <end position="420"/>
    </location>
</feature>
<dbReference type="EMBL" id="CP115149">
    <property type="protein sequence ID" value="WBL37403.1"/>
    <property type="molecule type" value="Genomic_DNA"/>
</dbReference>
<dbReference type="PANTHER" id="PTHR11360">
    <property type="entry name" value="MONOCARBOXYLATE TRANSPORTER"/>
    <property type="match status" value="1"/>
</dbReference>
<dbReference type="PANTHER" id="PTHR11360:SF290">
    <property type="entry name" value="MONOCARBOXYLATE MFS PERMEASE"/>
    <property type="match status" value="1"/>
</dbReference>
<keyword evidence="9" id="KW-1185">Reference proteome</keyword>
<evidence type="ECO:0000256" key="5">
    <source>
        <dbReference type="SAM" id="MobiDB-lite"/>
    </source>
</evidence>
<evidence type="ECO:0000259" key="7">
    <source>
        <dbReference type="PROSITE" id="PS50850"/>
    </source>
</evidence>
<feature type="transmembrane region" description="Helical" evidence="6">
    <location>
        <begin position="245"/>
        <end position="268"/>
    </location>
</feature>
<feature type="domain" description="Major facilitator superfamily (MFS) profile" evidence="7">
    <location>
        <begin position="23"/>
        <end position="425"/>
    </location>
</feature>
<dbReference type="Gene3D" id="1.20.1250.20">
    <property type="entry name" value="MFS general substrate transporter like domains"/>
    <property type="match status" value="2"/>
</dbReference>
<name>A0ABY7MA19_9CHLR</name>
<proteinExistence type="predicted"/>
<dbReference type="SUPFAM" id="SSF103473">
    <property type="entry name" value="MFS general substrate transporter"/>
    <property type="match status" value="1"/>
</dbReference>